<dbReference type="Proteomes" id="UP000054776">
    <property type="component" value="Unassembled WGS sequence"/>
</dbReference>
<sequence length="110" mass="12701">MNSKANLLPLHQTENNMNKRNTRREKRIKKVTFNGRKVEEKEEEKAQSKCTICPTVDQMKKEYGQLFSVRQVSTADRRPVAKAEAVAAVEEEEKGDECRQRRNTSGHVVQ</sequence>
<evidence type="ECO:0000313" key="3">
    <source>
        <dbReference type="Proteomes" id="UP000054776"/>
    </source>
</evidence>
<evidence type="ECO:0000256" key="1">
    <source>
        <dbReference type="SAM" id="MobiDB-lite"/>
    </source>
</evidence>
<proteinExistence type="predicted"/>
<keyword evidence="3" id="KW-1185">Reference proteome</keyword>
<feature type="region of interest" description="Disordered" evidence="1">
    <location>
        <begin position="87"/>
        <end position="110"/>
    </location>
</feature>
<dbReference type="HOGENOM" id="CLU_2174230_0_0_1"/>
<dbReference type="KEGG" id="tsp:Tsp_12053"/>
<dbReference type="RefSeq" id="XP_003373834.1">
    <property type="nucleotide sequence ID" value="XM_003373786.1"/>
</dbReference>
<dbReference type="EMBL" id="JYDH01000235">
    <property type="protein sequence ID" value="KRY27781.1"/>
    <property type="molecule type" value="Genomic_DNA"/>
</dbReference>
<comment type="caution">
    <text evidence="2">The sequence shown here is derived from an EMBL/GenBank/DDBJ whole genome shotgun (WGS) entry which is preliminary data.</text>
</comment>
<evidence type="ECO:0000313" key="2">
    <source>
        <dbReference type="EMBL" id="KRY27781.1"/>
    </source>
</evidence>
<protein>
    <submittedName>
        <fullName evidence="2">Uncharacterized protein</fullName>
    </submittedName>
</protein>
<gene>
    <name evidence="2" type="ORF">T01_6813</name>
</gene>
<dbReference type="InParanoid" id="E5SMK0"/>
<name>E5SMK0_TRISP</name>
<organism evidence="2 3">
    <name type="scientific">Trichinella spiralis</name>
    <name type="common">Trichina worm</name>
    <dbReference type="NCBI Taxonomy" id="6334"/>
    <lineage>
        <taxon>Eukaryota</taxon>
        <taxon>Metazoa</taxon>
        <taxon>Ecdysozoa</taxon>
        <taxon>Nematoda</taxon>
        <taxon>Enoplea</taxon>
        <taxon>Dorylaimia</taxon>
        <taxon>Trichinellida</taxon>
        <taxon>Trichinellidae</taxon>
        <taxon>Trichinella</taxon>
    </lineage>
</organism>
<dbReference type="AlphaFoldDB" id="E5SMK0"/>
<reference evidence="2 3" key="1">
    <citation type="submission" date="2015-01" db="EMBL/GenBank/DDBJ databases">
        <title>Evolution of Trichinella species and genotypes.</title>
        <authorList>
            <person name="Korhonen P.K."/>
            <person name="Edoardo P."/>
            <person name="Giuseppe L.R."/>
            <person name="Gasser R.B."/>
        </authorList>
    </citation>
    <scope>NUCLEOTIDE SEQUENCE [LARGE SCALE GENOMIC DNA]</scope>
    <source>
        <strain evidence="2">ISS3</strain>
    </source>
</reference>
<feature type="region of interest" description="Disordered" evidence="1">
    <location>
        <begin position="1"/>
        <end position="27"/>
    </location>
</feature>
<accession>E5SMK0</accession>